<organism evidence="3 4">
    <name type="scientific">Brevibacterium mcbrellneri ATCC 49030</name>
    <dbReference type="NCBI Taxonomy" id="585530"/>
    <lineage>
        <taxon>Bacteria</taxon>
        <taxon>Bacillati</taxon>
        <taxon>Actinomycetota</taxon>
        <taxon>Actinomycetes</taxon>
        <taxon>Micrococcales</taxon>
        <taxon>Brevibacteriaceae</taxon>
        <taxon>Brevibacterium</taxon>
    </lineage>
</organism>
<reference evidence="3 4" key="1">
    <citation type="submission" date="2010-04" db="EMBL/GenBank/DDBJ databases">
        <authorList>
            <person name="Qin X."/>
            <person name="Bachman B."/>
            <person name="Battles P."/>
            <person name="Bell A."/>
            <person name="Bess C."/>
            <person name="Bickham C."/>
            <person name="Chaboub L."/>
            <person name="Chen D."/>
            <person name="Coyle M."/>
            <person name="Deiros D.R."/>
            <person name="Dinh H."/>
            <person name="Forbes L."/>
            <person name="Fowler G."/>
            <person name="Francisco L."/>
            <person name="Fu Q."/>
            <person name="Gubbala S."/>
            <person name="Hale W."/>
            <person name="Han Y."/>
            <person name="Hemphill L."/>
            <person name="Highlander S.K."/>
            <person name="Hirani K."/>
            <person name="Hogues M."/>
            <person name="Jackson L."/>
            <person name="Jakkamsetti A."/>
            <person name="Javaid M."/>
            <person name="Jiang H."/>
            <person name="Korchina V."/>
            <person name="Kovar C."/>
            <person name="Lara F."/>
            <person name="Lee S."/>
            <person name="Mata R."/>
            <person name="Mathew T."/>
            <person name="Moen C."/>
            <person name="Morales K."/>
            <person name="Munidasa M."/>
            <person name="Nazareth L."/>
            <person name="Ngo R."/>
            <person name="Nguyen L."/>
            <person name="Okwuonu G."/>
            <person name="Ongeri F."/>
            <person name="Patil S."/>
            <person name="Petrosino J."/>
            <person name="Pham C."/>
            <person name="Pham P."/>
            <person name="Pu L.-L."/>
            <person name="Puazo M."/>
            <person name="Raj R."/>
            <person name="Reid J."/>
            <person name="Rouhana J."/>
            <person name="Saada N."/>
            <person name="Shang Y."/>
            <person name="Simmons D."/>
            <person name="Thornton R."/>
            <person name="Warren J."/>
            <person name="Weissenberger G."/>
            <person name="Zhang J."/>
            <person name="Zhang L."/>
            <person name="Zhou C."/>
            <person name="Zhu D."/>
            <person name="Muzny D."/>
            <person name="Worley K."/>
            <person name="Gibbs R."/>
        </authorList>
    </citation>
    <scope>NUCLEOTIDE SEQUENCE [LARGE SCALE GENOMIC DNA]</scope>
    <source>
        <strain evidence="3 4">ATCC 49030</strain>
    </source>
</reference>
<dbReference type="RefSeq" id="WP_005886101.1">
    <property type="nucleotide sequence ID" value="NZ_ADNU01000075.1"/>
</dbReference>
<feature type="transmembrane region" description="Helical" evidence="2">
    <location>
        <begin position="93"/>
        <end position="115"/>
    </location>
</feature>
<feature type="transmembrane region" description="Helical" evidence="2">
    <location>
        <begin position="6"/>
        <end position="24"/>
    </location>
</feature>
<evidence type="ECO:0000313" key="4">
    <source>
        <dbReference type="Proteomes" id="UP000005714"/>
    </source>
</evidence>
<feature type="transmembrane region" description="Helical" evidence="2">
    <location>
        <begin position="61"/>
        <end position="87"/>
    </location>
</feature>
<dbReference type="eggNOG" id="ENOG50343W6">
    <property type="taxonomic scope" value="Bacteria"/>
</dbReference>
<comment type="caution">
    <text evidence="3">The sequence shown here is derived from an EMBL/GenBank/DDBJ whole genome shotgun (WGS) entry which is preliminary data.</text>
</comment>
<keyword evidence="2" id="KW-1133">Transmembrane helix</keyword>
<protein>
    <submittedName>
        <fullName evidence="3">Uncharacterized protein</fullName>
    </submittedName>
</protein>
<feature type="transmembrane region" description="Helical" evidence="2">
    <location>
        <begin position="234"/>
        <end position="254"/>
    </location>
</feature>
<sequence>MNTTIWIIISVGVLFATAPVTSGMRKVNEKELAKYANKQKLPTPNHLRPALIERITQRERAALTCGIAGIVISFVIGAILQTAFGGWDADMPIAGPLTLMGVAFGGGLGGLVATYRTKPLAPEQPRVARPIETTLGDYVSKGERIALWLAPVSIALSTAAMWIIAARTPGVIAEYSNQFVMLTVVAGFLLLLWGAMLFACTHILNRPQHAGDDLELAWDDAERTVALRGLIDNAIAMAMVSALVTLVGVANVIISPQVREGAQDLTAGLGGLAFITGLVCWAIVLIPYLTGRFNPTPWRKLWAGKDFGTTSDATASEAGHTDAGGTDATDTHASPNTANTSDENA</sequence>
<keyword evidence="2" id="KW-0812">Transmembrane</keyword>
<gene>
    <name evidence="3" type="ORF">HMPREF0183_2254</name>
</gene>
<keyword evidence="2" id="KW-0472">Membrane</keyword>
<dbReference type="Proteomes" id="UP000005714">
    <property type="component" value="Unassembled WGS sequence"/>
</dbReference>
<dbReference type="OrthoDB" id="3732892at2"/>
<feature type="region of interest" description="Disordered" evidence="1">
    <location>
        <begin position="312"/>
        <end position="345"/>
    </location>
</feature>
<feature type="compositionally biased region" description="Polar residues" evidence="1">
    <location>
        <begin position="334"/>
        <end position="345"/>
    </location>
</feature>
<accession>D4YQP4</accession>
<evidence type="ECO:0000313" key="3">
    <source>
        <dbReference type="EMBL" id="EFG46450.1"/>
    </source>
</evidence>
<evidence type="ECO:0000256" key="2">
    <source>
        <dbReference type="SAM" id="Phobius"/>
    </source>
</evidence>
<feature type="transmembrane region" description="Helical" evidence="2">
    <location>
        <begin position="178"/>
        <end position="199"/>
    </location>
</feature>
<dbReference type="AlphaFoldDB" id="D4YQP4"/>
<dbReference type="EMBL" id="ADNU01000075">
    <property type="protein sequence ID" value="EFG46450.1"/>
    <property type="molecule type" value="Genomic_DNA"/>
</dbReference>
<name>D4YQP4_9MICO</name>
<keyword evidence="4" id="KW-1185">Reference proteome</keyword>
<proteinExistence type="predicted"/>
<feature type="transmembrane region" description="Helical" evidence="2">
    <location>
        <begin position="145"/>
        <end position="166"/>
    </location>
</feature>
<feature type="transmembrane region" description="Helical" evidence="2">
    <location>
        <begin position="266"/>
        <end position="290"/>
    </location>
</feature>
<evidence type="ECO:0000256" key="1">
    <source>
        <dbReference type="SAM" id="MobiDB-lite"/>
    </source>
</evidence>
<feature type="compositionally biased region" description="Low complexity" evidence="1">
    <location>
        <begin position="321"/>
        <end position="333"/>
    </location>
</feature>
<dbReference type="STRING" id="585530.HMPREF0183_2254"/>